<dbReference type="OrthoDB" id="5345625at2759"/>
<evidence type="ECO:0000313" key="11">
    <source>
        <dbReference type="Proteomes" id="UP000070133"/>
    </source>
</evidence>
<name>A0A139HMJ6_9PEZI</name>
<evidence type="ECO:0000256" key="3">
    <source>
        <dbReference type="ARBA" id="ARBA00006922"/>
    </source>
</evidence>
<keyword evidence="6" id="KW-0805">Transcription regulation</keyword>
<evidence type="ECO:0000256" key="9">
    <source>
        <dbReference type="SAM" id="MobiDB-lite"/>
    </source>
</evidence>
<dbReference type="Proteomes" id="UP000070133">
    <property type="component" value="Unassembled WGS sequence"/>
</dbReference>
<comment type="similarity">
    <text evidence="3">Belongs to the WHI5/NRM1 family.</text>
</comment>
<comment type="subcellular location">
    <subcellularLocation>
        <location evidence="2">Cytoplasm</location>
    </subcellularLocation>
    <subcellularLocation>
        <location evidence="1">Nucleus</location>
    </subcellularLocation>
</comment>
<dbReference type="GO" id="GO:0005737">
    <property type="term" value="C:cytoplasm"/>
    <property type="evidence" value="ECO:0007669"/>
    <property type="project" value="UniProtKB-SubCell"/>
</dbReference>
<dbReference type="AlphaFoldDB" id="A0A139HMJ6"/>
<keyword evidence="8" id="KW-0539">Nucleus</keyword>
<dbReference type="InterPro" id="IPR013734">
    <property type="entry name" value="TF_Nrm1/Whi5"/>
</dbReference>
<evidence type="ECO:0000256" key="2">
    <source>
        <dbReference type="ARBA" id="ARBA00004496"/>
    </source>
</evidence>
<evidence type="ECO:0000256" key="6">
    <source>
        <dbReference type="ARBA" id="ARBA00023015"/>
    </source>
</evidence>
<proteinExistence type="inferred from homology"/>
<feature type="compositionally biased region" description="Basic and acidic residues" evidence="9">
    <location>
        <begin position="151"/>
        <end position="165"/>
    </location>
</feature>
<evidence type="ECO:0000256" key="4">
    <source>
        <dbReference type="ARBA" id="ARBA00022490"/>
    </source>
</evidence>
<organism evidence="10 11">
    <name type="scientific">Pseudocercospora eumusae</name>
    <dbReference type="NCBI Taxonomy" id="321146"/>
    <lineage>
        <taxon>Eukaryota</taxon>
        <taxon>Fungi</taxon>
        <taxon>Dikarya</taxon>
        <taxon>Ascomycota</taxon>
        <taxon>Pezizomycotina</taxon>
        <taxon>Dothideomycetes</taxon>
        <taxon>Dothideomycetidae</taxon>
        <taxon>Mycosphaerellales</taxon>
        <taxon>Mycosphaerellaceae</taxon>
        <taxon>Pseudocercospora</taxon>
    </lineage>
</organism>
<keyword evidence="7" id="KW-0804">Transcription</keyword>
<dbReference type="GO" id="GO:0005634">
    <property type="term" value="C:nucleus"/>
    <property type="evidence" value="ECO:0007669"/>
    <property type="project" value="UniProtKB-SubCell"/>
</dbReference>
<dbReference type="STRING" id="321146.A0A139HMJ6"/>
<evidence type="ECO:0000256" key="8">
    <source>
        <dbReference type="ARBA" id="ARBA00023242"/>
    </source>
</evidence>
<keyword evidence="4" id="KW-0963">Cytoplasm</keyword>
<protein>
    <submittedName>
        <fullName evidence="10">Uncharacterized protein</fullName>
    </submittedName>
</protein>
<evidence type="ECO:0000256" key="5">
    <source>
        <dbReference type="ARBA" id="ARBA00022491"/>
    </source>
</evidence>
<accession>A0A139HMJ6</accession>
<gene>
    <name evidence="10" type="ORF">AC578_9995</name>
</gene>
<sequence>MSSNSTPSAATNASTSAYQATNRRVLGDVSPNIRASRIPGVLDRKPLTGSPLKRSFKATMEDGSGFMYLKKRRLSDDLPLSQVHNNSQTMPSEPNFVTQNAIQMPSTATNDQASLYTEGDHKHWCTDSAQPPVPAFEHTYPTQPNSPAGFAHDDDGHESAEERRSFSSLINYDPSSQTAAGSQSAQPTVLKGPSYAELLKLRLRVAMYKVKTNQVDTPFEDLQVETNSKQGITSNEIEEEVASLRREAQAKMGQLPVPRLLPAPVLLPTAYSSRMIYDAAPMASSPPAAHHHTHFPLIHTPRRGSVQSEKELTSSIIKGRVAEGLLGLRNAV</sequence>
<keyword evidence="11" id="KW-1185">Reference proteome</keyword>
<keyword evidence="5" id="KW-0678">Repressor</keyword>
<evidence type="ECO:0000256" key="7">
    <source>
        <dbReference type="ARBA" id="ARBA00023163"/>
    </source>
</evidence>
<evidence type="ECO:0000256" key="1">
    <source>
        <dbReference type="ARBA" id="ARBA00004123"/>
    </source>
</evidence>
<comment type="caution">
    <text evidence="10">The sequence shown here is derived from an EMBL/GenBank/DDBJ whole genome shotgun (WGS) entry which is preliminary data.</text>
</comment>
<evidence type="ECO:0000313" key="10">
    <source>
        <dbReference type="EMBL" id="KXT03579.1"/>
    </source>
</evidence>
<dbReference type="EMBL" id="LFZN01000029">
    <property type="protein sequence ID" value="KXT03579.1"/>
    <property type="molecule type" value="Genomic_DNA"/>
</dbReference>
<reference evidence="10 11" key="1">
    <citation type="submission" date="2015-07" db="EMBL/GenBank/DDBJ databases">
        <title>Comparative genomics of the Sigatoka disease complex on banana suggests a link between parallel evolutionary changes in Pseudocercospora fijiensis and Pseudocercospora eumusae and increased virulence on the banana host.</title>
        <authorList>
            <person name="Chang T.-C."/>
            <person name="Salvucci A."/>
            <person name="Crous P.W."/>
            <person name="Stergiopoulos I."/>
        </authorList>
    </citation>
    <scope>NUCLEOTIDE SEQUENCE [LARGE SCALE GENOMIC DNA]</scope>
    <source>
        <strain evidence="10 11">CBS 114824</strain>
    </source>
</reference>
<dbReference type="Pfam" id="PF08528">
    <property type="entry name" value="Whi5"/>
    <property type="match status" value="1"/>
</dbReference>
<feature type="region of interest" description="Disordered" evidence="9">
    <location>
        <begin position="142"/>
        <end position="165"/>
    </location>
</feature>